<dbReference type="PANTHER" id="PTHR24213:SF9">
    <property type="entry name" value="UNCOORDINATED 115A, ISOFORM B-RELATED"/>
    <property type="match status" value="1"/>
</dbReference>
<dbReference type="EMBL" id="CAJHNH020006412">
    <property type="protein sequence ID" value="CAG5133705.1"/>
    <property type="molecule type" value="Genomic_DNA"/>
</dbReference>
<organism evidence="2 3">
    <name type="scientific">Candidula unifasciata</name>
    <dbReference type="NCBI Taxonomy" id="100452"/>
    <lineage>
        <taxon>Eukaryota</taxon>
        <taxon>Metazoa</taxon>
        <taxon>Spiralia</taxon>
        <taxon>Lophotrochozoa</taxon>
        <taxon>Mollusca</taxon>
        <taxon>Gastropoda</taxon>
        <taxon>Heterobranchia</taxon>
        <taxon>Euthyneura</taxon>
        <taxon>Panpulmonata</taxon>
        <taxon>Eupulmonata</taxon>
        <taxon>Stylommatophora</taxon>
        <taxon>Helicina</taxon>
        <taxon>Helicoidea</taxon>
        <taxon>Geomitridae</taxon>
        <taxon>Candidula</taxon>
    </lineage>
</organism>
<comment type="caution">
    <text evidence="2">The sequence shown here is derived from an EMBL/GenBank/DDBJ whole genome shotgun (WGS) entry which is preliminary data.</text>
</comment>
<evidence type="ECO:0000256" key="1">
    <source>
        <dbReference type="SAM" id="MobiDB-lite"/>
    </source>
</evidence>
<reference evidence="2" key="1">
    <citation type="submission" date="2021-04" db="EMBL/GenBank/DDBJ databases">
        <authorList>
            <consortium name="Molecular Ecology Group"/>
        </authorList>
    </citation>
    <scope>NUCLEOTIDE SEQUENCE</scope>
</reference>
<evidence type="ECO:0000313" key="3">
    <source>
        <dbReference type="Proteomes" id="UP000678393"/>
    </source>
</evidence>
<feature type="region of interest" description="Disordered" evidence="1">
    <location>
        <begin position="1"/>
        <end position="102"/>
    </location>
</feature>
<name>A0A8S4A178_9EUPU</name>
<dbReference type="GO" id="GO:0030032">
    <property type="term" value="P:lamellipodium assembly"/>
    <property type="evidence" value="ECO:0007669"/>
    <property type="project" value="TreeGrafter"/>
</dbReference>
<dbReference type="OrthoDB" id="1746725at2759"/>
<feature type="compositionally biased region" description="Polar residues" evidence="1">
    <location>
        <begin position="53"/>
        <end position="80"/>
    </location>
</feature>
<evidence type="ECO:0000313" key="2">
    <source>
        <dbReference type="EMBL" id="CAG5133705.1"/>
    </source>
</evidence>
<dbReference type="GO" id="GO:0051015">
    <property type="term" value="F:actin filament binding"/>
    <property type="evidence" value="ECO:0007669"/>
    <property type="project" value="TreeGrafter"/>
</dbReference>
<dbReference type="PANTHER" id="PTHR24213">
    <property type="entry name" value="ACTIN-BINDING LIM PROTEIN"/>
    <property type="match status" value="1"/>
</dbReference>
<protein>
    <submittedName>
        <fullName evidence="2">Uncharacterized protein</fullName>
    </submittedName>
</protein>
<feature type="region of interest" description="Disordered" evidence="1">
    <location>
        <begin position="213"/>
        <end position="296"/>
    </location>
</feature>
<feature type="non-terminal residue" evidence="2">
    <location>
        <position position="387"/>
    </location>
</feature>
<dbReference type="GO" id="GO:0015629">
    <property type="term" value="C:actin cytoskeleton"/>
    <property type="evidence" value="ECO:0007669"/>
    <property type="project" value="TreeGrafter"/>
</dbReference>
<dbReference type="AlphaFoldDB" id="A0A8S4A178"/>
<feature type="compositionally biased region" description="Acidic residues" evidence="1">
    <location>
        <begin position="280"/>
        <end position="289"/>
    </location>
</feature>
<dbReference type="InterPro" id="IPR051618">
    <property type="entry name" value="Actin-binding_LIM"/>
</dbReference>
<feature type="region of interest" description="Disordered" evidence="1">
    <location>
        <begin position="167"/>
        <end position="192"/>
    </location>
</feature>
<sequence>MSSSKVSAKESRTSKSLPKPHGKEQIVEEAIVSSQQTPVRLEQRELEPLTPLVITNNHDTSISLQKPQATSTPATVNGQLRSPPLSPDSGTDQSDDETFSPSDHQCLMHSLTGMCFPWSSSSSKQVCLGGTCDSLDSRRSEPNFGRFYNVSYLGMEKPGYIKGASLKPQDKNKSLSGSHFHRPPNFTYSKEPPAFLKKKASGMAVLASGQKRIVKVRRSSSPAELRNQEAVRMSMYPSAKPKLPNEPDKIERDDWPAPASPAAILPEILRQRRRSRGEKDDDDDDEEIQEDPKIKRELEEISKIKDESGIGQVIYKELDKLKAKPHQPLDPWKASRAPSAKFEPRYRTRFQSPMFASPSRFLDRPRYAWDDSDIRAYRSASTLANLP</sequence>
<feature type="compositionally biased region" description="Basic and acidic residues" evidence="1">
    <location>
        <begin position="243"/>
        <end position="255"/>
    </location>
</feature>
<proteinExistence type="predicted"/>
<keyword evidence="3" id="KW-1185">Reference proteome</keyword>
<gene>
    <name evidence="2" type="ORF">CUNI_LOCUS19263</name>
</gene>
<dbReference type="Proteomes" id="UP000678393">
    <property type="component" value="Unassembled WGS sequence"/>
</dbReference>
<accession>A0A8S4A178</accession>